<name>A0ABW3QUM2_9PSEU</name>
<dbReference type="RefSeq" id="WP_380723975.1">
    <property type="nucleotide sequence ID" value="NZ_JBHTLK010000068.1"/>
</dbReference>
<accession>A0ABW3QUM2</accession>
<reference evidence="3" key="1">
    <citation type="journal article" date="2019" name="Int. J. Syst. Evol. Microbiol.">
        <title>The Global Catalogue of Microorganisms (GCM) 10K type strain sequencing project: providing services to taxonomists for standard genome sequencing and annotation.</title>
        <authorList>
            <consortium name="The Broad Institute Genomics Platform"/>
            <consortium name="The Broad Institute Genome Sequencing Center for Infectious Disease"/>
            <person name="Wu L."/>
            <person name="Ma J."/>
        </authorList>
    </citation>
    <scope>NUCLEOTIDE SEQUENCE [LARGE SCALE GENOMIC DNA]</scope>
    <source>
        <strain evidence="3">CCUG 60214</strain>
    </source>
</reference>
<organism evidence="2 3">
    <name type="scientific">Saccharothrix hoggarensis</name>
    <dbReference type="NCBI Taxonomy" id="913853"/>
    <lineage>
        <taxon>Bacteria</taxon>
        <taxon>Bacillati</taxon>
        <taxon>Actinomycetota</taxon>
        <taxon>Actinomycetes</taxon>
        <taxon>Pseudonocardiales</taxon>
        <taxon>Pseudonocardiaceae</taxon>
        <taxon>Saccharothrix</taxon>
    </lineage>
</organism>
<evidence type="ECO:0008006" key="4">
    <source>
        <dbReference type="Google" id="ProtNLM"/>
    </source>
</evidence>
<dbReference type="InterPro" id="IPR011990">
    <property type="entry name" value="TPR-like_helical_dom_sf"/>
</dbReference>
<gene>
    <name evidence="2" type="ORF">ACFQ3T_15585</name>
</gene>
<proteinExistence type="predicted"/>
<keyword evidence="3" id="KW-1185">Reference proteome</keyword>
<feature type="compositionally biased region" description="Basic and acidic residues" evidence="1">
    <location>
        <begin position="1"/>
        <end position="42"/>
    </location>
</feature>
<dbReference type="EMBL" id="JBHTLK010000068">
    <property type="protein sequence ID" value="MFD1148553.1"/>
    <property type="molecule type" value="Genomic_DNA"/>
</dbReference>
<evidence type="ECO:0000256" key="1">
    <source>
        <dbReference type="SAM" id="MobiDB-lite"/>
    </source>
</evidence>
<evidence type="ECO:0000313" key="3">
    <source>
        <dbReference type="Proteomes" id="UP001597168"/>
    </source>
</evidence>
<feature type="region of interest" description="Disordered" evidence="1">
    <location>
        <begin position="1"/>
        <end position="53"/>
    </location>
</feature>
<dbReference type="Proteomes" id="UP001597168">
    <property type="component" value="Unassembled WGS sequence"/>
</dbReference>
<protein>
    <recommendedName>
        <fullName evidence="4">Tetratricopeptide repeat protein</fullName>
    </recommendedName>
</protein>
<dbReference type="Gene3D" id="1.25.40.10">
    <property type="entry name" value="Tetratricopeptide repeat domain"/>
    <property type="match status" value="1"/>
</dbReference>
<evidence type="ECO:0000313" key="2">
    <source>
        <dbReference type="EMBL" id="MFD1148553.1"/>
    </source>
</evidence>
<sequence>MHDKPRYDKPRHEKPGQDKPGDDRRDARSRDRAARFQERASQGDESQVVEDTAVGVAATPVDAVEAVDAVEVDDVQVDAVEVDSVDVTAVPDQSDQDVDDVEAAVEGDEPEAVGEVADADAVAGDVEDVEVAPEAVRETAAEAVPAVDGEERVFTRARTPELPEDADISVLDPEVKQELRGLPKGLAEIVGRHLAAAGMLIDSEPELALEHARYARSKAARVAVVREAAGLAAYHAGEWAEALSELRAARRMSNSTGHVAVMADCERALGRPERAIELAREAQVALLSADEAVELRIVAAGARRDMGQLDAAVVALQGDDLDPKRRDPWSARLFYAYADNLEAAGRTDEAIKWFLNAAQADDDNETDAAERAFDLSPQE</sequence>
<comment type="caution">
    <text evidence="2">The sequence shown here is derived from an EMBL/GenBank/DDBJ whole genome shotgun (WGS) entry which is preliminary data.</text>
</comment>
<dbReference type="SUPFAM" id="SSF48452">
    <property type="entry name" value="TPR-like"/>
    <property type="match status" value="1"/>
</dbReference>